<protein>
    <submittedName>
        <fullName evidence="1">Uncharacterized protein</fullName>
    </submittedName>
</protein>
<dbReference type="AlphaFoldDB" id="A0AAW9QUZ0"/>
<name>A0AAW9QUZ0_9CHRO</name>
<keyword evidence="2" id="KW-1185">Reference proteome</keyword>
<reference evidence="1 2" key="1">
    <citation type="submission" date="2024-01" db="EMBL/GenBank/DDBJ databases">
        <title>Genomic insights into the taxonomy and metabolism of the cyanobacterium Pannus brasiliensis CCIBt3594.</title>
        <authorList>
            <person name="Machado M."/>
            <person name="Botero N.B."/>
            <person name="Andreote A.P.D."/>
            <person name="Feitosa A.M.T."/>
            <person name="Popin R."/>
            <person name="Sivonen K."/>
            <person name="Fiore M.F."/>
        </authorList>
    </citation>
    <scope>NUCLEOTIDE SEQUENCE [LARGE SCALE GENOMIC DNA]</scope>
    <source>
        <strain evidence="1 2">CCIBt3594</strain>
    </source>
</reference>
<dbReference type="EMBL" id="JBAFSM010000041">
    <property type="protein sequence ID" value="MEG3439135.1"/>
    <property type="molecule type" value="Genomic_DNA"/>
</dbReference>
<sequence length="208" mass="23473">MKILFVFLGITSAIVVGFPSLGQRISIEPQFFVSCNNNSLGFISFEKCRESIEPGQPGSLHFTDSERLLVDRLKTALGDIKVTVREESCESRKGTTLYGSYNDETKKLILCQGALANSRAYIDTLAHESWHVVQDCLNGMETNNSIALSEKNPSFFARIQGDIPERILDDVKKLYPEEKQMTELEARFMEKQPNEVWKALKACATRSR</sequence>
<gene>
    <name evidence="1" type="ORF">V0288_18560</name>
</gene>
<organism evidence="1 2">
    <name type="scientific">Pannus brasiliensis CCIBt3594</name>
    <dbReference type="NCBI Taxonomy" id="1427578"/>
    <lineage>
        <taxon>Bacteria</taxon>
        <taxon>Bacillati</taxon>
        <taxon>Cyanobacteriota</taxon>
        <taxon>Cyanophyceae</taxon>
        <taxon>Oscillatoriophycideae</taxon>
        <taxon>Chroococcales</taxon>
        <taxon>Microcystaceae</taxon>
        <taxon>Pannus</taxon>
    </lineage>
</organism>
<evidence type="ECO:0000313" key="2">
    <source>
        <dbReference type="Proteomes" id="UP001328733"/>
    </source>
</evidence>
<accession>A0AAW9QUZ0</accession>
<comment type="caution">
    <text evidence="1">The sequence shown here is derived from an EMBL/GenBank/DDBJ whole genome shotgun (WGS) entry which is preliminary data.</text>
</comment>
<evidence type="ECO:0000313" key="1">
    <source>
        <dbReference type="EMBL" id="MEG3439135.1"/>
    </source>
</evidence>
<dbReference type="Proteomes" id="UP001328733">
    <property type="component" value="Unassembled WGS sequence"/>
</dbReference>
<proteinExistence type="predicted"/>
<dbReference type="RefSeq" id="WP_332866617.1">
    <property type="nucleotide sequence ID" value="NZ_JBAFSM010000041.1"/>
</dbReference>